<feature type="compositionally biased region" description="Basic and acidic residues" evidence="1">
    <location>
        <begin position="22"/>
        <end position="32"/>
    </location>
</feature>
<dbReference type="EMBL" id="MLYV02001063">
    <property type="protein sequence ID" value="PSR73751.1"/>
    <property type="molecule type" value="Genomic_DNA"/>
</dbReference>
<organism evidence="2 3">
    <name type="scientific">Hermanssonia centrifuga</name>
    <dbReference type="NCBI Taxonomy" id="98765"/>
    <lineage>
        <taxon>Eukaryota</taxon>
        <taxon>Fungi</taxon>
        <taxon>Dikarya</taxon>
        <taxon>Basidiomycota</taxon>
        <taxon>Agaricomycotina</taxon>
        <taxon>Agaricomycetes</taxon>
        <taxon>Polyporales</taxon>
        <taxon>Meruliaceae</taxon>
        <taxon>Hermanssonia</taxon>
    </lineage>
</organism>
<name>A0A2R6NMY1_9APHY</name>
<feature type="compositionally biased region" description="Acidic residues" evidence="1">
    <location>
        <begin position="36"/>
        <end position="45"/>
    </location>
</feature>
<feature type="region of interest" description="Disordered" evidence="1">
    <location>
        <begin position="14"/>
        <end position="45"/>
    </location>
</feature>
<dbReference type="Proteomes" id="UP000186601">
    <property type="component" value="Unassembled WGS sequence"/>
</dbReference>
<evidence type="ECO:0000313" key="3">
    <source>
        <dbReference type="Proteomes" id="UP000186601"/>
    </source>
</evidence>
<protein>
    <submittedName>
        <fullName evidence="2">Uncharacterized protein</fullName>
    </submittedName>
</protein>
<gene>
    <name evidence="2" type="ORF">PHLCEN_2v10395</name>
</gene>
<accession>A0A2R6NMY1</accession>
<keyword evidence="3" id="KW-1185">Reference proteome</keyword>
<evidence type="ECO:0000313" key="2">
    <source>
        <dbReference type="EMBL" id="PSR73751.1"/>
    </source>
</evidence>
<evidence type="ECO:0000256" key="1">
    <source>
        <dbReference type="SAM" id="MobiDB-lite"/>
    </source>
</evidence>
<comment type="caution">
    <text evidence="2">The sequence shown here is derived from an EMBL/GenBank/DDBJ whole genome shotgun (WGS) entry which is preliminary data.</text>
</comment>
<dbReference type="AlphaFoldDB" id="A0A2R6NMY1"/>
<sequence>MFFTWNPRFQFDEPLPQAIEGGAHHDEEHEQFDSPTADDSDDEVTQSLLDDEIDEAAAADDDEFAAYDEMLAEEHASRTFLQSSGVAAPAYMYCP</sequence>
<proteinExistence type="predicted"/>
<reference evidence="2 3" key="1">
    <citation type="submission" date="2018-02" db="EMBL/GenBank/DDBJ databases">
        <title>Genome sequence of the basidiomycete white-rot fungus Phlebia centrifuga.</title>
        <authorList>
            <person name="Granchi Z."/>
            <person name="Peng M."/>
            <person name="de Vries R.P."/>
            <person name="Hilden K."/>
            <person name="Makela M.R."/>
            <person name="Grigoriev I."/>
            <person name="Riley R."/>
        </authorList>
    </citation>
    <scope>NUCLEOTIDE SEQUENCE [LARGE SCALE GENOMIC DNA]</scope>
    <source>
        <strain evidence="2 3">FBCC195</strain>
    </source>
</reference>